<accession>E2AVR1</accession>
<dbReference type="STRING" id="104421.E2AVR1"/>
<sequence length="120" mass="13863">MLSMQNYLRIKSTTLEKKLQTCAKKCNNVVEEDPTMSKVFKEKVNSFVARANIELANEKEELFFKNRLKAVMRFYQFVPKGATMERGTLRFLQPMACLLEKGTTANTKRTDGRSSQETQK</sequence>
<evidence type="ECO:0000313" key="2">
    <source>
        <dbReference type="Proteomes" id="UP000000311"/>
    </source>
</evidence>
<dbReference type="InParanoid" id="E2AVR1"/>
<dbReference type="AlphaFoldDB" id="E2AVR1"/>
<name>E2AVR1_CAMFO</name>
<dbReference type="EMBL" id="GL443183">
    <property type="protein sequence ID" value="EFN62470.1"/>
    <property type="molecule type" value="Genomic_DNA"/>
</dbReference>
<gene>
    <name evidence="1" type="ORF">EAG_03705</name>
</gene>
<reference evidence="1 2" key="1">
    <citation type="journal article" date="2010" name="Science">
        <title>Genomic comparison of the ants Camponotus floridanus and Harpegnathos saltator.</title>
        <authorList>
            <person name="Bonasio R."/>
            <person name="Zhang G."/>
            <person name="Ye C."/>
            <person name="Mutti N.S."/>
            <person name="Fang X."/>
            <person name="Qin N."/>
            <person name="Donahue G."/>
            <person name="Yang P."/>
            <person name="Li Q."/>
            <person name="Li C."/>
            <person name="Zhang P."/>
            <person name="Huang Z."/>
            <person name="Berger S.L."/>
            <person name="Reinberg D."/>
            <person name="Wang J."/>
            <person name="Liebig J."/>
        </authorList>
    </citation>
    <scope>NUCLEOTIDE SEQUENCE [LARGE SCALE GENOMIC DNA]</scope>
    <source>
        <strain evidence="2">C129</strain>
    </source>
</reference>
<protein>
    <submittedName>
        <fullName evidence="1">Uncharacterized protein</fullName>
    </submittedName>
</protein>
<proteinExistence type="predicted"/>
<evidence type="ECO:0000313" key="1">
    <source>
        <dbReference type="EMBL" id="EFN62470.1"/>
    </source>
</evidence>
<dbReference type="OrthoDB" id="427644at2759"/>
<dbReference type="Proteomes" id="UP000000311">
    <property type="component" value="Unassembled WGS sequence"/>
</dbReference>
<organism evidence="2">
    <name type="scientific">Camponotus floridanus</name>
    <name type="common">Florida carpenter ant</name>
    <dbReference type="NCBI Taxonomy" id="104421"/>
    <lineage>
        <taxon>Eukaryota</taxon>
        <taxon>Metazoa</taxon>
        <taxon>Ecdysozoa</taxon>
        <taxon>Arthropoda</taxon>
        <taxon>Hexapoda</taxon>
        <taxon>Insecta</taxon>
        <taxon>Pterygota</taxon>
        <taxon>Neoptera</taxon>
        <taxon>Endopterygota</taxon>
        <taxon>Hymenoptera</taxon>
        <taxon>Apocrita</taxon>
        <taxon>Aculeata</taxon>
        <taxon>Formicoidea</taxon>
        <taxon>Formicidae</taxon>
        <taxon>Formicinae</taxon>
        <taxon>Camponotus</taxon>
    </lineage>
</organism>
<keyword evidence="2" id="KW-1185">Reference proteome</keyword>